<dbReference type="GO" id="GO:0004519">
    <property type="term" value="F:endonuclease activity"/>
    <property type="evidence" value="ECO:0007669"/>
    <property type="project" value="UniProtKB-KW"/>
</dbReference>
<proteinExistence type="predicted"/>
<dbReference type="Proteomes" id="UP000318126">
    <property type="component" value="Unassembled WGS sequence"/>
</dbReference>
<keyword evidence="2" id="KW-0378">Hydrolase</keyword>
<evidence type="ECO:0000313" key="2">
    <source>
        <dbReference type="EMBL" id="TRY15125.1"/>
    </source>
</evidence>
<dbReference type="GO" id="GO:0004527">
    <property type="term" value="F:exonuclease activity"/>
    <property type="evidence" value="ECO:0007669"/>
    <property type="project" value="UniProtKB-KW"/>
</dbReference>
<dbReference type="NCBIfam" id="NF003841">
    <property type="entry name" value="PRK05421.1-3"/>
    <property type="match status" value="1"/>
</dbReference>
<keyword evidence="3" id="KW-1185">Reference proteome</keyword>
<dbReference type="InterPro" id="IPR036691">
    <property type="entry name" value="Endo/exonu/phosph_ase_sf"/>
</dbReference>
<comment type="caution">
    <text evidence="2">The sequence shown here is derived from an EMBL/GenBank/DDBJ whole genome shotgun (WGS) entry which is preliminary data.</text>
</comment>
<organism evidence="2 3">
    <name type="scientific">Shewanella hanedai</name>
    <name type="common">Alteromonas hanedai</name>
    <dbReference type="NCBI Taxonomy" id="25"/>
    <lineage>
        <taxon>Bacteria</taxon>
        <taxon>Pseudomonadati</taxon>
        <taxon>Pseudomonadota</taxon>
        <taxon>Gammaproteobacteria</taxon>
        <taxon>Alteromonadales</taxon>
        <taxon>Shewanellaceae</taxon>
        <taxon>Shewanella</taxon>
    </lineage>
</organism>
<dbReference type="NCBIfam" id="NF003840">
    <property type="entry name" value="PRK05421.1-2"/>
    <property type="match status" value="1"/>
</dbReference>
<dbReference type="EMBL" id="VKGK01000006">
    <property type="protein sequence ID" value="TRY15125.1"/>
    <property type="molecule type" value="Genomic_DNA"/>
</dbReference>
<dbReference type="OrthoDB" id="9793162at2"/>
<dbReference type="RefSeq" id="WP_143563912.1">
    <property type="nucleotide sequence ID" value="NZ_BMPL01000005.1"/>
</dbReference>
<protein>
    <submittedName>
        <fullName evidence="2">Endonuclease/exonuclease/phosphatase family protein</fullName>
    </submittedName>
</protein>
<keyword evidence="2" id="KW-0255">Endonuclease</keyword>
<accession>A0A553JRM8</accession>
<feature type="domain" description="Endonuclease/exonuclease/phosphatase" evidence="1">
    <location>
        <begin position="68"/>
        <end position="271"/>
    </location>
</feature>
<evidence type="ECO:0000259" key="1">
    <source>
        <dbReference type="Pfam" id="PF03372"/>
    </source>
</evidence>
<sequence length="284" mass="31656">MKLKFKITVCLVMLLLFGSAAYVYSVNEANGENLIMSSAKSPLFLSQCVENTAILPLDTDGKLSVSVWNIYKQQRSSWSSVLTELLDSSELVLLQEAKLSTGLKSFLQEDSHQVLMAKAFKVFKTPIGVMNLAKVSAESACAYQAIEPWIRFAKSALVSTYPLSNGENLLVVNLHGINFAWRLKEYRKQISLLAEQIKAHNGPVIMAGDFNTWRQGRVDMIGEFMLQLGMTEAKYAVDKRNRVFGLALDHLYYSGLVLDEAHVTPTKASDHNPIQASFSLIQKN</sequence>
<gene>
    <name evidence="2" type="ORF">FN961_07415</name>
</gene>
<dbReference type="Pfam" id="PF03372">
    <property type="entry name" value="Exo_endo_phos"/>
    <property type="match status" value="1"/>
</dbReference>
<reference evidence="3" key="1">
    <citation type="submission" date="2019-07" db="EMBL/GenBank/DDBJ databases">
        <title>Shewanella sp. YLB-08 draft genomic sequence.</title>
        <authorList>
            <person name="Yu L."/>
        </authorList>
    </citation>
    <scope>NUCLEOTIDE SEQUENCE [LARGE SCALE GENOMIC DNA]</scope>
    <source>
        <strain evidence="3">JCM 20706</strain>
    </source>
</reference>
<dbReference type="Gene3D" id="3.60.10.10">
    <property type="entry name" value="Endonuclease/exonuclease/phosphatase"/>
    <property type="match status" value="1"/>
</dbReference>
<dbReference type="AlphaFoldDB" id="A0A553JRM8"/>
<dbReference type="InterPro" id="IPR005135">
    <property type="entry name" value="Endo/exonuclease/phosphatase"/>
</dbReference>
<evidence type="ECO:0000313" key="3">
    <source>
        <dbReference type="Proteomes" id="UP000318126"/>
    </source>
</evidence>
<dbReference type="NCBIfam" id="NF003842">
    <property type="entry name" value="PRK05421.1-4"/>
    <property type="match status" value="1"/>
</dbReference>
<name>A0A553JRM8_SHEHA</name>
<dbReference type="SUPFAM" id="SSF56219">
    <property type="entry name" value="DNase I-like"/>
    <property type="match status" value="1"/>
</dbReference>
<keyword evidence="2" id="KW-0269">Exonuclease</keyword>
<keyword evidence="2" id="KW-0540">Nuclease</keyword>